<organism evidence="1 2">
    <name type="scientific">Microlunatus kandeliicorticis</name>
    <dbReference type="NCBI Taxonomy" id="1759536"/>
    <lineage>
        <taxon>Bacteria</taxon>
        <taxon>Bacillati</taxon>
        <taxon>Actinomycetota</taxon>
        <taxon>Actinomycetes</taxon>
        <taxon>Propionibacteriales</taxon>
        <taxon>Propionibacteriaceae</taxon>
        <taxon>Microlunatus</taxon>
    </lineage>
</organism>
<evidence type="ECO:0000313" key="2">
    <source>
        <dbReference type="Proteomes" id="UP000523079"/>
    </source>
</evidence>
<reference evidence="1 2" key="1">
    <citation type="submission" date="2020-07" db="EMBL/GenBank/DDBJ databases">
        <title>Sequencing the genomes of 1000 actinobacteria strains.</title>
        <authorList>
            <person name="Klenk H.-P."/>
        </authorList>
    </citation>
    <scope>NUCLEOTIDE SEQUENCE [LARGE SCALE GENOMIC DNA]</scope>
    <source>
        <strain evidence="1 2">DSM 100723</strain>
    </source>
</reference>
<dbReference type="GO" id="GO:0019748">
    <property type="term" value="P:secondary metabolic process"/>
    <property type="evidence" value="ECO:0007669"/>
    <property type="project" value="InterPro"/>
</dbReference>
<evidence type="ECO:0000313" key="1">
    <source>
        <dbReference type="EMBL" id="MBA8793942.1"/>
    </source>
</evidence>
<dbReference type="InterPro" id="IPR011009">
    <property type="entry name" value="Kinase-like_dom_sf"/>
</dbReference>
<gene>
    <name evidence="1" type="ORF">FHX74_001547</name>
</gene>
<keyword evidence="1" id="KW-0418">Kinase</keyword>
<dbReference type="SUPFAM" id="SSF56112">
    <property type="entry name" value="Protein kinase-like (PK-like)"/>
    <property type="match status" value="1"/>
</dbReference>
<accession>A0A7W3IRJ8</accession>
<dbReference type="GO" id="GO:0050300">
    <property type="term" value="F:aminoglycoside 6-kinase activity"/>
    <property type="evidence" value="ECO:0007669"/>
    <property type="project" value="UniProtKB-EC"/>
</dbReference>
<proteinExistence type="predicted"/>
<comment type="caution">
    <text evidence="1">The sequence shown here is derived from an EMBL/GenBank/DDBJ whole genome shotgun (WGS) entry which is preliminary data.</text>
</comment>
<dbReference type="Pfam" id="PF04655">
    <property type="entry name" value="APH_6_hur"/>
    <property type="match status" value="1"/>
</dbReference>
<keyword evidence="2" id="KW-1185">Reference proteome</keyword>
<dbReference type="EC" id="2.7.1.72" evidence="1"/>
<dbReference type="InterPro" id="IPR006748">
    <property type="entry name" value="NH2Glyco/OHUrea_AB-resist_kin"/>
</dbReference>
<dbReference type="EMBL" id="JACGWT010000002">
    <property type="protein sequence ID" value="MBA8793942.1"/>
    <property type="molecule type" value="Genomic_DNA"/>
</dbReference>
<name>A0A7W3IRJ8_9ACTN</name>
<dbReference type="AlphaFoldDB" id="A0A7W3IRJ8"/>
<dbReference type="Proteomes" id="UP000523079">
    <property type="component" value="Unassembled WGS sequence"/>
</dbReference>
<dbReference type="RefSeq" id="WP_328823697.1">
    <property type="nucleotide sequence ID" value="NZ_JACGWT010000002.1"/>
</dbReference>
<keyword evidence="1" id="KW-0808">Transferase</keyword>
<sequence>MSSPVPPPAIDVPESFRAMPRWWHDTRGRAWLDELPALVARQCASWRLTVDGPVLHGSNALVVPVRRDDEVCVLRLSPPGDRVDREAAALRWWDGRGAVRLLDADEERRTLLLERLDVTRTLHDAPLDEAMSVVAQLVSTLAVPAPVGAPTTAELAAEQQHAMGRDWLALGAPTSRDQLAVAQRLAGERAAAPVEDVCVDGDLHCRQVLAGQRAPWLVVDPVLLRGDREYDLARVLWERLDEFGSDAAVRAAFDRFVREADVPEDRARSWVVLRAMSYLLWGLARGLTLDPPKCRRLLDVFV</sequence>
<protein>
    <submittedName>
        <fullName evidence="1">Streptomycin 6-kinase</fullName>
        <ecNumber evidence="1">2.7.1.72</ecNumber>
    </submittedName>
</protein>